<protein>
    <submittedName>
        <fullName evidence="1">Uncharacterized protein</fullName>
    </submittedName>
</protein>
<feature type="non-terminal residue" evidence="1">
    <location>
        <position position="1"/>
    </location>
</feature>
<evidence type="ECO:0000313" key="1">
    <source>
        <dbReference type="EMBL" id="ACI87788.1"/>
    </source>
</evidence>
<dbReference type="EMBL" id="FJ237468">
    <property type="protein sequence ID" value="ACI87788.1"/>
    <property type="molecule type" value="mRNA"/>
</dbReference>
<name>B6V6R5_CUPSE</name>
<reference evidence="1" key="1">
    <citation type="submission" date="2008-09" db="EMBL/GenBank/DDBJ databases">
        <title>Cloning and characterization of cold regulated sequences in cypress (Cupressus sempervirens).</title>
        <authorList>
            <person name="Pedron L."/>
            <person name="Baldi P."/>
            <person name="La Porta N."/>
        </authorList>
    </citation>
    <scope>NUCLEOTIDE SEQUENCE</scope>
    <source>
        <strain evidence="1">Cyplp059</strain>
    </source>
</reference>
<organism evidence="1">
    <name type="scientific">Cupressus sempervirens</name>
    <name type="common">Italian cypress</name>
    <dbReference type="NCBI Taxonomy" id="13469"/>
    <lineage>
        <taxon>Eukaryota</taxon>
        <taxon>Viridiplantae</taxon>
        <taxon>Streptophyta</taxon>
        <taxon>Embryophyta</taxon>
        <taxon>Tracheophyta</taxon>
        <taxon>Spermatophyta</taxon>
        <taxon>Pinopsida</taxon>
        <taxon>Pinidae</taxon>
        <taxon>Conifers II</taxon>
        <taxon>Cupressales</taxon>
        <taxon>Cupressaceae</taxon>
        <taxon>Cupressus</taxon>
    </lineage>
</organism>
<proteinExistence type="evidence at transcript level"/>
<sequence>TCGSLFCFFSITRLNGGFYSVQRVLYNSIIHKHYSVIKRIHIKEFGSQTLQTLFNYLEA</sequence>
<accession>B6V6R5</accession>
<dbReference type="AlphaFoldDB" id="B6V6R5"/>